<feature type="region of interest" description="Disordered" evidence="4">
    <location>
        <begin position="275"/>
        <end position="303"/>
    </location>
</feature>
<gene>
    <name evidence="5" type="ORF">O3G_MSEX003931</name>
</gene>
<evidence type="ECO:0008006" key="7">
    <source>
        <dbReference type="Google" id="ProtNLM"/>
    </source>
</evidence>
<evidence type="ECO:0000256" key="4">
    <source>
        <dbReference type="SAM" id="MobiDB-lite"/>
    </source>
</evidence>
<dbReference type="GO" id="GO:0005829">
    <property type="term" value="C:cytosol"/>
    <property type="evidence" value="ECO:0007669"/>
    <property type="project" value="TreeGrafter"/>
</dbReference>
<evidence type="ECO:0000256" key="1">
    <source>
        <dbReference type="ARBA" id="ARBA00022737"/>
    </source>
</evidence>
<dbReference type="PROSITE" id="PS50088">
    <property type="entry name" value="ANK_REPEAT"/>
    <property type="match status" value="3"/>
</dbReference>
<evidence type="ECO:0000256" key="3">
    <source>
        <dbReference type="PROSITE-ProRule" id="PRU00023"/>
    </source>
</evidence>
<evidence type="ECO:0000313" key="6">
    <source>
        <dbReference type="Proteomes" id="UP000791440"/>
    </source>
</evidence>
<dbReference type="Pfam" id="PF13637">
    <property type="entry name" value="Ank_4"/>
    <property type="match status" value="1"/>
</dbReference>
<dbReference type="OrthoDB" id="20727at2759"/>
<sequence>MSAKKGYETKIVEEENMDSGIVSGELESYEISGEVDSGVIDCDKKYEGVPSEVLELTDKFKSVNVREKSCPDVPPLADLFHPDNDGDTQLHIASVHGCEKSVSTIIRVCPDKEWLDLPNDYGHTPLHLAVMSGNAVVTRMLVIAGASLAIRDFMGETPLHKATAARNQECLKALLAPVPEQPNRKLSSILDQRNYNGQCCVHLAASIGSVETLQTLVYYGADINARENLAGWTALHIAARRGDVRVVQFLRSRCAGAATRPRDYAGRTPRRLARRTKAAAAFDDKDDSDSDSDSDDDDMYDSDSETLFEKLRESLSTSINVA</sequence>
<reference evidence="5" key="1">
    <citation type="journal article" date="2016" name="Insect Biochem. Mol. Biol.">
        <title>Multifaceted biological insights from a draft genome sequence of the tobacco hornworm moth, Manduca sexta.</title>
        <authorList>
            <person name="Kanost M.R."/>
            <person name="Arrese E.L."/>
            <person name="Cao X."/>
            <person name="Chen Y.R."/>
            <person name="Chellapilla S."/>
            <person name="Goldsmith M.R."/>
            <person name="Grosse-Wilde E."/>
            <person name="Heckel D.G."/>
            <person name="Herndon N."/>
            <person name="Jiang H."/>
            <person name="Papanicolaou A."/>
            <person name="Qu J."/>
            <person name="Soulages J.L."/>
            <person name="Vogel H."/>
            <person name="Walters J."/>
            <person name="Waterhouse R.M."/>
            <person name="Ahn S.J."/>
            <person name="Almeida F.C."/>
            <person name="An C."/>
            <person name="Aqrawi P."/>
            <person name="Bretschneider A."/>
            <person name="Bryant W.B."/>
            <person name="Bucks S."/>
            <person name="Chao H."/>
            <person name="Chevignon G."/>
            <person name="Christen J.M."/>
            <person name="Clarke D.F."/>
            <person name="Dittmer N.T."/>
            <person name="Ferguson L.C.F."/>
            <person name="Garavelou S."/>
            <person name="Gordon K.H.J."/>
            <person name="Gunaratna R.T."/>
            <person name="Han Y."/>
            <person name="Hauser F."/>
            <person name="He Y."/>
            <person name="Heidel-Fischer H."/>
            <person name="Hirsh A."/>
            <person name="Hu Y."/>
            <person name="Jiang H."/>
            <person name="Kalra D."/>
            <person name="Klinner C."/>
            <person name="Konig C."/>
            <person name="Kovar C."/>
            <person name="Kroll A.R."/>
            <person name="Kuwar S.S."/>
            <person name="Lee S.L."/>
            <person name="Lehman R."/>
            <person name="Li K."/>
            <person name="Li Z."/>
            <person name="Liang H."/>
            <person name="Lovelace S."/>
            <person name="Lu Z."/>
            <person name="Mansfield J.H."/>
            <person name="McCulloch K.J."/>
            <person name="Mathew T."/>
            <person name="Morton B."/>
            <person name="Muzny D.M."/>
            <person name="Neunemann D."/>
            <person name="Ongeri F."/>
            <person name="Pauchet Y."/>
            <person name="Pu L.L."/>
            <person name="Pyrousis I."/>
            <person name="Rao X.J."/>
            <person name="Redding A."/>
            <person name="Roesel C."/>
            <person name="Sanchez-Gracia A."/>
            <person name="Schaack S."/>
            <person name="Shukla A."/>
            <person name="Tetreau G."/>
            <person name="Wang Y."/>
            <person name="Xiong G.H."/>
            <person name="Traut W."/>
            <person name="Walsh T.K."/>
            <person name="Worley K.C."/>
            <person name="Wu D."/>
            <person name="Wu W."/>
            <person name="Wu Y.Q."/>
            <person name="Zhang X."/>
            <person name="Zou Z."/>
            <person name="Zucker H."/>
            <person name="Briscoe A.D."/>
            <person name="Burmester T."/>
            <person name="Clem R.J."/>
            <person name="Feyereisen R."/>
            <person name="Grimmelikhuijzen C.J.P."/>
            <person name="Hamodrakas S.J."/>
            <person name="Hansson B.S."/>
            <person name="Huguet E."/>
            <person name="Jermiin L.S."/>
            <person name="Lan Q."/>
            <person name="Lehman H.K."/>
            <person name="Lorenzen M."/>
            <person name="Merzendorfer H."/>
            <person name="Michalopoulos I."/>
            <person name="Morton D.B."/>
            <person name="Muthukrishnan S."/>
            <person name="Oakeshott J.G."/>
            <person name="Palmer W."/>
            <person name="Park Y."/>
            <person name="Passarelli A.L."/>
            <person name="Rozas J."/>
            <person name="Schwartz L.M."/>
            <person name="Smith W."/>
            <person name="Southgate A."/>
            <person name="Vilcinskas A."/>
            <person name="Vogt R."/>
            <person name="Wang P."/>
            <person name="Werren J."/>
            <person name="Yu X.Q."/>
            <person name="Zhou J.J."/>
            <person name="Brown S.J."/>
            <person name="Scherer S.E."/>
            <person name="Richards S."/>
            <person name="Blissard G.W."/>
        </authorList>
    </citation>
    <scope>NUCLEOTIDE SEQUENCE</scope>
</reference>
<comment type="caution">
    <text evidence="5">The sequence shown here is derived from an EMBL/GenBank/DDBJ whole genome shotgun (WGS) entry which is preliminary data.</text>
</comment>
<dbReference type="GO" id="GO:0071356">
    <property type="term" value="P:cellular response to tumor necrosis factor"/>
    <property type="evidence" value="ECO:0007669"/>
    <property type="project" value="TreeGrafter"/>
</dbReference>
<reference evidence="5" key="2">
    <citation type="submission" date="2020-12" db="EMBL/GenBank/DDBJ databases">
        <authorList>
            <person name="Kanost M."/>
        </authorList>
    </citation>
    <scope>NUCLEOTIDE SEQUENCE</scope>
</reference>
<dbReference type="Pfam" id="PF12796">
    <property type="entry name" value="Ank_2"/>
    <property type="match status" value="1"/>
</dbReference>
<evidence type="ECO:0000313" key="5">
    <source>
        <dbReference type="EMBL" id="KAG6445481.1"/>
    </source>
</evidence>
<dbReference type="GO" id="GO:0051059">
    <property type="term" value="F:NF-kappaB binding"/>
    <property type="evidence" value="ECO:0007669"/>
    <property type="project" value="TreeGrafter"/>
</dbReference>
<protein>
    <recommendedName>
        <fullName evidence="7">Cactus</fullName>
    </recommendedName>
</protein>
<dbReference type="AlphaFoldDB" id="A0A921YTZ5"/>
<dbReference type="PRINTS" id="PR01415">
    <property type="entry name" value="ANKYRIN"/>
</dbReference>
<feature type="repeat" description="ANK" evidence="3">
    <location>
        <begin position="121"/>
        <end position="153"/>
    </location>
</feature>
<accession>A0A921YTZ5</accession>
<feature type="compositionally biased region" description="Acidic residues" evidence="4">
    <location>
        <begin position="284"/>
        <end position="303"/>
    </location>
</feature>
<dbReference type="EMBL" id="JH668321">
    <property type="protein sequence ID" value="KAG6445480.1"/>
    <property type="molecule type" value="Genomic_DNA"/>
</dbReference>
<feature type="repeat" description="ANK" evidence="3">
    <location>
        <begin position="196"/>
        <end position="228"/>
    </location>
</feature>
<keyword evidence="2 3" id="KW-0040">ANK repeat</keyword>
<proteinExistence type="predicted"/>
<organism evidence="5 6">
    <name type="scientific">Manduca sexta</name>
    <name type="common">Tobacco hawkmoth</name>
    <name type="synonym">Tobacco hornworm</name>
    <dbReference type="NCBI Taxonomy" id="7130"/>
    <lineage>
        <taxon>Eukaryota</taxon>
        <taxon>Metazoa</taxon>
        <taxon>Ecdysozoa</taxon>
        <taxon>Arthropoda</taxon>
        <taxon>Hexapoda</taxon>
        <taxon>Insecta</taxon>
        <taxon>Pterygota</taxon>
        <taxon>Neoptera</taxon>
        <taxon>Endopterygota</taxon>
        <taxon>Lepidoptera</taxon>
        <taxon>Glossata</taxon>
        <taxon>Ditrysia</taxon>
        <taxon>Bombycoidea</taxon>
        <taxon>Sphingidae</taxon>
        <taxon>Sphinginae</taxon>
        <taxon>Sphingini</taxon>
        <taxon>Manduca</taxon>
    </lineage>
</organism>
<dbReference type="SUPFAM" id="SSF48403">
    <property type="entry name" value="Ankyrin repeat"/>
    <property type="match status" value="1"/>
</dbReference>
<dbReference type="SMART" id="SM00248">
    <property type="entry name" value="ANK"/>
    <property type="match status" value="5"/>
</dbReference>
<keyword evidence="1" id="KW-0677">Repeat</keyword>
<dbReference type="Gene3D" id="1.25.40.20">
    <property type="entry name" value="Ankyrin repeat-containing domain"/>
    <property type="match status" value="1"/>
</dbReference>
<keyword evidence="6" id="KW-1185">Reference proteome</keyword>
<name>A0A921YTZ5_MANSE</name>
<dbReference type="PANTHER" id="PTHR46680">
    <property type="entry name" value="NF-KAPPA-B INHIBITOR ALPHA"/>
    <property type="match status" value="1"/>
</dbReference>
<dbReference type="InterPro" id="IPR051070">
    <property type="entry name" value="NF-kappa-B_inhibitor"/>
</dbReference>
<dbReference type="PANTHER" id="PTHR46680:SF3">
    <property type="entry name" value="NF-KAPPA-B INHIBITOR CACTUS"/>
    <property type="match status" value="1"/>
</dbReference>
<evidence type="ECO:0000256" key="2">
    <source>
        <dbReference type="ARBA" id="ARBA00023043"/>
    </source>
</evidence>
<dbReference type="InterPro" id="IPR002110">
    <property type="entry name" value="Ankyrin_rpt"/>
</dbReference>
<dbReference type="InterPro" id="IPR036770">
    <property type="entry name" value="Ankyrin_rpt-contain_sf"/>
</dbReference>
<feature type="repeat" description="ANK" evidence="3">
    <location>
        <begin position="230"/>
        <end position="262"/>
    </location>
</feature>
<dbReference type="EMBL" id="JH668321">
    <property type="protein sequence ID" value="KAG6445481.1"/>
    <property type="molecule type" value="Genomic_DNA"/>
</dbReference>
<dbReference type="Proteomes" id="UP000791440">
    <property type="component" value="Unassembled WGS sequence"/>
</dbReference>
<dbReference type="PROSITE" id="PS50297">
    <property type="entry name" value="ANK_REP_REGION"/>
    <property type="match status" value="3"/>
</dbReference>